<dbReference type="AlphaFoldDB" id="A0A2S6N0W4"/>
<protein>
    <submittedName>
        <fullName evidence="1">Uncharacterized protein</fullName>
    </submittedName>
</protein>
<name>A0A2S6N0W4_9HYPH</name>
<gene>
    <name evidence="1" type="ORF">CCR94_18175</name>
</gene>
<evidence type="ECO:0000313" key="1">
    <source>
        <dbReference type="EMBL" id="PPQ28226.1"/>
    </source>
</evidence>
<comment type="caution">
    <text evidence="1">The sequence shown here is derived from an EMBL/GenBank/DDBJ whole genome shotgun (WGS) entry which is preliminary data.</text>
</comment>
<dbReference type="RefSeq" id="WP_104509259.1">
    <property type="nucleotide sequence ID" value="NZ_JACIGC010000031.1"/>
</dbReference>
<dbReference type="EMBL" id="NHSJ01000112">
    <property type="protein sequence ID" value="PPQ28226.1"/>
    <property type="molecule type" value="Genomic_DNA"/>
</dbReference>
<proteinExistence type="predicted"/>
<dbReference type="OrthoDB" id="7778344at2"/>
<sequence>MQTGDKVVVATYEHKHGSDTRVFTSEAGAHRWRTAIALKWWEHELSSIKPKPDNPNEAAAAYWDHMEERDFEHFTIQEADVEE</sequence>
<dbReference type="Proteomes" id="UP000239089">
    <property type="component" value="Unassembled WGS sequence"/>
</dbReference>
<organism evidence="1 2">
    <name type="scientific">Rhodoblastus sphagnicola</name>
    <dbReference type="NCBI Taxonomy" id="333368"/>
    <lineage>
        <taxon>Bacteria</taxon>
        <taxon>Pseudomonadati</taxon>
        <taxon>Pseudomonadota</taxon>
        <taxon>Alphaproteobacteria</taxon>
        <taxon>Hyphomicrobiales</taxon>
        <taxon>Rhodoblastaceae</taxon>
        <taxon>Rhodoblastus</taxon>
    </lineage>
</organism>
<reference evidence="1 2" key="1">
    <citation type="journal article" date="2018" name="Arch. Microbiol.">
        <title>New insights into the metabolic potential of the phototrophic purple bacterium Rhodopila globiformis DSM 161(T) from its draft genome sequence and evidence for a vanadium-dependent nitrogenase.</title>
        <authorList>
            <person name="Imhoff J.F."/>
            <person name="Rahn T."/>
            <person name="Kunzel S."/>
            <person name="Neulinger S.C."/>
        </authorList>
    </citation>
    <scope>NUCLEOTIDE SEQUENCE [LARGE SCALE GENOMIC DNA]</scope>
    <source>
        <strain evidence="1 2">DSM 16996</strain>
    </source>
</reference>
<accession>A0A2S6N0W4</accession>
<evidence type="ECO:0000313" key="2">
    <source>
        <dbReference type="Proteomes" id="UP000239089"/>
    </source>
</evidence>
<keyword evidence="2" id="KW-1185">Reference proteome</keyword>